<name>A0A2N9Y1B7_9NEIS</name>
<dbReference type="RefSeq" id="WP_100136486.1">
    <property type="nucleotide sequence ID" value="NZ_MEIS01000001.1"/>
</dbReference>
<dbReference type="InterPro" id="IPR001969">
    <property type="entry name" value="Aspartic_peptidase_AS"/>
</dbReference>
<evidence type="ECO:0000259" key="2">
    <source>
        <dbReference type="Pfam" id="PF00077"/>
    </source>
</evidence>
<evidence type="ECO:0000313" key="3">
    <source>
        <dbReference type="EMBL" id="PIT60227.1"/>
    </source>
</evidence>
<dbReference type="Proteomes" id="UP000229434">
    <property type="component" value="Unassembled WGS sequence"/>
</dbReference>
<reference evidence="3 4" key="1">
    <citation type="journal article" date="2017" name="MBio">
        <title>Type VI secretion-mediated competition in the bee gut microbiome.</title>
        <authorList>
            <person name="Steele M.I."/>
            <person name="Kwong W.K."/>
            <person name="Powell J.E."/>
            <person name="Whiteley M."/>
            <person name="Moran N.A."/>
        </authorList>
    </citation>
    <scope>NUCLEOTIDE SEQUENCE [LARGE SCALE GENOMIC DNA]</scope>
    <source>
        <strain evidence="3 4">Nev3CBA3</strain>
    </source>
</reference>
<sequence>MRLTNLFFIFTCIALRMAIAKEIVLPVTFIKDTYIAKVVLNINGKPSQFQLDTGSQTALHLPLNTLQQLPDTIKNQNTNKSLDLNGKINQTQKFLIKHLDINGLNFDNINAEELKPWGWSYSSTEEQAPTPDDNLPVIGLSLFQNHILTLDFAHKRIIIDDGKDSTQINQQWIAFPYKIHPKEGIIINLTDQKKPYNLVLDTGASMTFIKGKSLPAAFNNNNKTPAAKSEQATLRLNKKGNPQTVKIILTNPSIRKIPIRAAIMDGMPEQFESDGLLGIDFLKKYSVKIDQKNQQLWIKPAI</sequence>
<comment type="caution">
    <text evidence="3">The sequence shown here is derived from an EMBL/GenBank/DDBJ whole genome shotgun (WGS) entry which is preliminary data.</text>
</comment>
<organism evidence="3 4">
    <name type="scientific">Snodgrassella alvi</name>
    <dbReference type="NCBI Taxonomy" id="1196083"/>
    <lineage>
        <taxon>Bacteria</taxon>
        <taxon>Pseudomonadati</taxon>
        <taxon>Pseudomonadota</taxon>
        <taxon>Betaproteobacteria</taxon>
        <taxon>Neisseriales</taxon>
        <taxon>Neisseriaceae</taxon>
        <taxon>Snodgrassella</taxon>
    </lineage>
</organism>
<dbReference type="Pfam" id="PF00077">
    <property type="entry name" value="RVP"/>
    <property type="match status" value="1"/>
</dbReference>
<keyword evidence="1" id="KW-0378">Hydrolase</keyword>
<dbReference type="PROSITE" id="PS00141">
    <property type="entry name" value="ASP_PROTEASE"/>
    <property type="match status" value="1"/>
</dbReference>
<dbReference type="EMBL" id="MEIS01000001">
    <property type="protein sequence ID" value="PIT60227.1"/>
    <property type="molecule type" value="Genomic_DNA"/>
</dbReference>
<evidence type="ECO:0000256" key="1">
    <source>
        <dbReference type="ARBA" id="ARBA00022801"/>
    </source>
</evidence>
<dbReference type="Gene3D" id="2.40.70.10">
    <property type="entry name" value="Acid Proteases"/>
    <property type="match status" value="2"/>
</dbReference>
<accession>A0A2N9Y1B7</accession>
<proteinExistence type="predicted"/>
<dbReference type="InterPro" id="IPR021109">
    <property type="entry name" value="Peptidase_aspartic_dom_sf"/>
</dbReference>
<dbReference type="GO" id="GO:0006508">
    <property type="term" value="P:proteolysis"/>
    <property type="evidence" value="ECO:0007669"/>
    <property type="project" value="InterPro"/>
</dbReference>
<gene>
    <name evidence="3" type="ORF">BHC49_00055</name>
</gene>
<protein>
    <recommendedName>
        <fullName evidence="2">Retropepsins domain-containing protein</fullName>
    </recommendedName>
</protein>
<dbReference type="InterPro" id="IPR018061">
    <property type="entry name" value="Retropepsins"/>
</dbReference>
<dbReference type="AlphaFoldDB" id="A0A2N9Y1B7"/>
<dbReference type="GO" id="GO:0004190">
    <property type="term" value="F:aspartic-type endopeptidase activity"/>
    <property type="evidence" value="ECO:0007669"/>
    <property type="project" value="InterPro"/>
</dbReference>
<dbReference type="SUPFAM" id="SSF50630">
    <property type="entry name" value="Acid proteases"/>
    <property type="match status" value="1"/>
</dbReference>
<evidence type="ECO:0000313" key="4">
    <source>
        <dbReference type="Proteomes" id="UP000229434"/>
    </source>
</evidence>
<feature type="domain" description="Retropepsins" evidence="2">
    <location>
        <begin position="187"/>
        <end position="289"/>
    </location>
</feature>